<organism evidence="2 3">
    <name type="scientific">Oryza rufipogon</name>
    <name type="common">Brownbeard rice</name>
    <name type="synonym">Asian wild rice</name>
    <dbReference type="NCBI Taxonomy" id="4529"/>
    <lineage>
        <taxon>Eukaryota</taxon>
        <taxon>Viridiplantae</taxon>
        <taxon>Streptophyta</taxon>
        <taxon>Embryophyta</taxon>
        <taxon>Tracheophyta</taxon>
        <taxon>Spermatophyta</taxon>
        <taxon>Magnoliopsida</taxon>
        <taxon>Liliopsida</taxon>
        <taxon>Poales</taxon>
        <taxon>Poaceae</taxon>
        <taxon>BOP clade</taxon>
        <taxon>Oryzoideae</taxon>
        <taxon>Oryzeae</taxon>
        <taxon>Oryzinae</taxon>
        <taxon>Oryza</taxon>
    </lineage>
</organism>
<evidence type="ECO:0000313" key="2">
    <source>
        <dbReference type="EnsemblPlants" id="ORUFI05G19740.5"/>
    </source>
</evidence>
<dbReference type="AlphaFoldDB" id="A0A0E0PNA2"/>
<dbReference type="Gramene" id="ORUFI05G19740.5">
    <property type="protein sequence ID" value="ORUFI05G19740.5"/>
    <property type="gene ID" value="ORUFI05G19740"/>
</dbReference>
<protein>
    <submittedName>
        <fullName evidence="2">Uncharacterized protein</fullName>
    </submittedName>
</protein>
<dbReference type="Proteomes" id="UP000008022">
    <property type="component" value="Unassembled WGS sequence"/>
</dbReference>
<name>A0A0E0PNA2_ORYRU</name>
<reference evidence="3" key="1">
    <citation type="submission" date="2013-06" db="EMBL/GenBank/DDBJ databases">
        <authorList>
            <person name="Zhao Q."/>
        </authorList>
    </citation>
    <scope>NUCLEOTIDE SEQUENCE</scope>
    <source>
        <strain evidence="3">cv. W1943</strain>
    </source>
</reference>
<accession>A0A0E0PNA2</accession>
<dbReference type="Gramene" id="ORUFI05G19740.2">
    <property type="protein sequence ID" value="ORUFI05G19740.2"/>
    <property type="gene ID" value="ORUFI05G19740"/>
</dbReference>
<dbReference type="EnsemblPlants" id="ORUFI05G19740.5">
    <property type="protein sequence ID" value="ORUFI05G19740.5"/>
    <property type="gene ID" value="ORUFI05G19740"/>
</dbReference>
<sequence>MFPRILPPNRRSRRPYPPTPSRSNYPLRGYALHPRLSALPASARPLAFRRILAALPLARSPSPSSSTS</sequence>
<feature type="region of interest" description="Disordered" evidence="1">
    <location>
        <begin position="1"/>
        <end position="27"/>
    </location>
</feature>
<reference evidence="2" key="2">
    <citation type="submission" date="2015-06" db="UniProtKB">
        <authorList>
            <consortium name="EnsemblPlants"/>
        </authorList>
    </citation>
    <scope>IDENTIFICATION</scope>
</reference>
<proteinExistence type="predicted"/>
<dbReference type="EnsemblPlants" id="ORUFI05G19740.2">
    <property type="protein sequence ID" value="ORUFI05G19740.2"/>
    <property type="gene ID" value="ORUFI05G19740"/>
</dbReference>
<dbReference type="HOGENOM" id="CLU_2798344_0_0_1"/>
<evidence type="ECO:0000313" key="3">
    <source>
        <dbReference type="Proteomes" id="UP000008022"/>
    </source>
</evidence>
<keyword evidence="3" id="KW-1185">Reference proteome</keyword>
<evidence type="ECO:0000256" key="1">
    <source>
        <dbReference type="SAM" id="MobiDB-lite"/>
    </source>
</evidence>